<dbReference type="EMBL" id="JAJGQJ010000153">
    <property type="protein sequence ID" value="MCC4622697.1"/>
    <property type="molecule type" value="Genomic_DNA"/>
</dbReference>
<dbReference type="SUPFAM" id="SSF47336">
    <property type="entry name" value="ACP-like"/>
    <property type="match status" value="1"/>
</dbReference>
<dbReference type="Proteomes" id="UP001199206">
    <property type="component" value="Unassembled WGS sequence"/>
</dbReference>
<accession>A0ABS8HKP0</accession>
<dbReference type="Pfam" id="PF00550">
    <property type="entry name" value="PP-binding"/>
    <property type="match status" value="1"/>
</dbReference>
<dbReference type="Gene3D" id="1.10.1200.10">
    <property type="entry name" value="ACP-like"/>
    <property type="match status" value="1"/>
</dbReference>
<dbReference type="InterPro" id="IPR009081">
    <property type="entry name" value="PP-bd_ACP"/>
</dbReference>
<evidence type="ECO:0000313" key="3">
    <source>
        <dbReference type="Proteomes" id="UP001199206"/>
    </source>
</evidence>
<name>A0ABS8HKP0_9XANT</name>
<dbReference type="PROSITE" id="PS50075">
    <property type="entry name" value="CARRIER"/>
    <property type="match status" value="1"/>
</dbReference>
<proteinExistence type="predicted"/>
<reference evidence="2 3" key="1">
    <citation type="submission" date="2021-10" db="EMBL/GenBank/DDBJ databases">
        <title>Genome sequencing of Xanthomonas strains from NCPPB.</title>
        <authorList>
            <person name="Hussein R."/>
            <person name="Harrison J."/>
            <person name="Studholme D.J."/>
            <person name="Vicente J."/>
            <person name="Grant M."/>
        </authorList>
    </citation>
    <scope>NUCLEOTIDE SEQUENCE [LARGE SCALE GENOMIC DNA]</scope>
    <source>
        <strain evidence="2 3">NCPPB 101</strain>
    </source>
</reference>
<feature type="domain" description="Carrier" evidence="1">
    <location>
        <begin position="3"/>
        <end position="80"/>
    </location>
</feature>
<dbReference type="InterPro" id="IPR036736">
    <property type="entry name" value="ACP-like_sf"/>
</dbReference>
<keyword evidence="3" id="KW-1185">Reference proteome</keyword>
<sequence>MKFEFDAVDRAIRDLIAEMTELERPLKSEDRLIDDLALSSIDMVEISTALRKKFGIDIPVQKLASCFSFNDLLNLCLSSSLTLQQAAH</sequence>
<dbReference type="RefSeq" id="WP_029218542.1">
    <property type="nucleotide sequence ID" value="NZ_CAWLZN010000001.1"/>
</dbReference>
<organism evidence="2 3">
    <name type="scientific">Xanthomonas cassavae CFBP 4642</name>
    <dbReference type="NCBI Taxonomy" id="1219375"/>
    <lineage>
        <taxon>Bacteria</taxon>
        <taxon>Pseudomonadati</taxon>
        <taxon>Pseudomonadota</taxon>
        <taxon>Gammaproteobacteria</taxon>
        <taxon>Lysobacterales</taxon>
        <taxon>Lysobacteraceae</taxon>
        <taxon>Xanthomonas</taxon>
    </lineage>
</organism>
<evidence type="ECO:0000313" key="2">
    <source>
        <dbReference type="EMBL" id="MCC4622697.1"/>
    </source>
</evidence>
<comment type="caution">
    <text evidence="2">The sequence shown here is derived from an EMBL/GenBank/DDBJ whole genome shotgun (WGS) entry which is preliminary data.</text>
</comment>
<gene>
    <name evidence="2" type="ORF">LL965_22680</name>
</gene>
<protein>
    <submittedName>
        <fullName evidence="2">Phosphopantetheine-binding protein</fullName>
    </submittedName>
</protein>
<evidence type="ECO:0000259" key="1">
    <source>
        <dbReference type="PROSITE" id="PS50075"/>
    </source>
</evidence>